<feature type="transmembrane region" description="Helical" evidence="6">
    <location>
        <begin position="53"/>
        <end position="75"/>
    </location>
</feature>
<evidence type="ECO:0000256" key="2">
    <source>
        <dbReference type="ARBA" id="ARBA00022692"/>
    </source>
</evidence>
<organism evidence="7 8">
    <name type="scientific">Tractidigestivibacter scatoligenes</name>
    <name type="common">Olsenella scatoligenes</name>
    <dbReference type="NCBI Taxonomy" id="1299998"/>
    <lineage>
        <taxon>Bacteria</taxon>
        <taxon>Bacillati</taxon>
        <taxon>Actinomycetota</taxon>
        <taxon>Coriobacteriia</taxon>
        <taxon>Coriobacteriales</taxon>
        <taxon>Atopobiaceae</taxon>
        <taxon>Tractidigestivibacter</taxon>
    </lineage>
</organism>
<evidence type="ECO:0008006" key="9">
    <source>
        <dbReference type="Google" id="ProtNLM"/>
    </source>
</evidence>
<dbReference type="InterPro" id="IPR023271">
    <property type="entry name" value="Aquaporin-like"/>
</dbReference>
<dbReference type="Proteomes" id="UP000054078">
    <property type="component" value="Unassembled WGS sequence"/>
</dbReference>
<dbReference type="PROSITE" id="PS01005">
    <property type="entry name" value="FORMATE_NITRITE_TP_1"/>
    <property type="match status" value="1"/>
</dbReference>
<keyword evidence="4 6" id="KW-0472">Membrane</keyword>
<evidence type="ECO:0000256" key="6">
    <source>
        <dbReference type="SAM" id="Phobius"/>
    </source>
</evidence>
<keyword evidence="2 6" id="KW-0812">Transmembrane</keyword>
<dbReference type="PANTHER" id="PTHR30520:SF6">
    <property type="entry name" value="FORMATE_NITRATE FAMILY TRANSPORTER (EUROFUNG)"/>
    <property type="match status" value="1"/>
</dbReference>
<feature type="transmembrane region" description="Helical" evidence="6">
    <location>
        <begin position="229"/>
        <end position="251"/>
    </location>
</feature>
<reference evidence="7 8" key="1">
    <citation type="submission" date="2015-12" db="EMBL/GenBank/DDBJ databases">
        <title>Draft Genome Sequence of Olsenella scatoligenes SK9K4T; a Producer of 3-Methylindole- (skatole) and 4-Methylphenol- (p-cresol) Isolated from Pig Feces.</title>
        <authorList>
            <person name="Li X."/>
            <person name="Borg B."/>
            <person name="Canibe N."/>
        </authorList>
    </citation>
    <scope>NUCLEOTIDE SEQUENCE [LARGE SCALE GENOMIC DNA]</scope>
    <source>
        <strain evidence="7 8">SK9K4</strain>
    </source>
</reference>
<dbReference type="InterPro" id="IPR000292">
    <property type="entry name" value="For/NO2_transpt"/>
</dbReference>
<comment type="caution">
    <text evidence="7">The sequence shown here is derived from an EMBL/GenBank/DDBJ whole genome shotgun (WGS) entry which is preliminary data.</text>
</comment>
<dbReference type="Pfam" id="PF01226">
    <property type="entry name" value="Form_Nir_trans"/>
    <property type="match status" value="1"/>
</dbReference>
<keyword evidence="8" id="KW-1185">Reference proteome</keyword>
<comment type="subcellular location">
    <subcellularLocation>
        <location evidence="1">Membrane</location>
        <topology evidence="1">Multi-pass membrane protein</topology>
    </subcellularLocation>
</comment>
<evidence type="ECO:0000256" key="4">
    <source>
        <dbReference type="ARBA" id="ARBA00023136"/>
    </source>
</evidence>
<proteinExistence type="inferred from homology"/>
<dbReference type="InterPro" id="IPR024002">
    <property type="entry name" value="For/NO2_transpt_CS"/>
</dbReference>
<name>A0A100YVL6_TRASO</name>
<feature type="transmembrane region" description="Helical" evidence="6">
    <location>
        <begin position="177"/>
        <end position="201"/>
    </location>
</feature>
<evidence type="ECO:0000313" key="7">
    <source>
        <dbReference type="EMBL" id="KUH58505.1"/>
    </source>
</evidence>
<feature type="transmembrane region" description="Helical" evidence="6">
    <location>
        <begin position="143"/>
        <end position="165"/>
    </location>
</feature>
<dbReference type="GO" id="GO:0005886">
    <property type="term" value="C:plasma membrane"/>
    <property type="evidence" value="ECO:0007669"/>
    <property type="project" value="TreeGrafter"/>
</dbReference>
<dbReference type="PANTHER" id="PTHR30520">
    <property type="entry name" value="FORMATE TRANSPORTER-RELATED"/>
    <property type="match status" value="1"/>
</dbReference>
<dbReference type="PROSITE" id="PS01006">
    <property type="entry name" value="FORMATE_NITRITE_TP_2"/>
    <property type="match status" value="1"/>
</dbReference>
<feature type="transmembrane region" description="Helical" evidence="6">
    <location>
        <begin position="21"/>
        <end position="41"/>
    </location>
</feature>
<evidence type="ECO:0000256" key="5">
    <source>
        <dbReference type="ARBA" id="ARBA00049660"/>
    </source>
</evidence>
<keyword evidence="3 6" id="KW-1133">Transmembrane helix</keyword>
<sequence length="264" mass="26815">MLHKAADVGEIKVSSPPGRSFLLAVMAGLFIATGAACMLVVKSDSSLGFASSQILGGVVFSVGLVLVVVAGAELFTGNNLMVIGCLSRRYSPGKLVGSWLMVYAGNFLGSLLLVLILVGSGFAGLNGGAVGVAAAGVASSKASLPPIAAFCRGIACNVLVCLAVWMSFAGHSIADKFFSCVMPVMAFVASGYEHCVANMFFLPYGLIVQALGQGGDAMAVPLAGACSNLLWVSLGNLVGGAMLIGCGYWLAYRKDMAAGVRSNG</sequence>
<gene>
    <name evidence="7" type="ORF">AUL39_05800</name>
</gene>
<feature type="transmembrane region" description="Helical" evidence="6">
    <location>
        <begin position="96"/>
        <end position="123"/>
    </location>
</feature>
<dbReference type="STRING" id="1299998.AUL39_05800"/>
<accession>A0A100YVL6</accession>
<comment type="similarity">
    <text evidence="5">Belongs to the FNT transporter (TC 1.A.16) family.</text>
</comment>
<dbReference type="EMBL" id="LOJF01000009">
    <property type="protein sequence ID" value="KUH58505.1"/>
    <property type="molecule type" value="Genomic_DNA"/>
</dbReference>
<dbReference type="GO" id="GO:0015499">
    <property type="term" value="F:formate transmembrane transporter activity"/>
    <property type="evidence" value="ECO:0007669"/>
    <property type="project" value="TreeGrafter"/>
</dbReference>
<evidence type="ECO:0000313" key="8">
    <source>
        <dbReference type="Proteomes" id="UP000054078"/>
    </source>
</evidence>
<protein>
    <recommendedName>
        <fullName evidence="9">Formate/nitrite transporter</fullName>
    </recommendedName>
</protein>
<dbReference type="AlphaFoldDB" id="A0A100YVL6"/>
<dbReference type="Gene3D" id="1.20.1080.10">
    <property type="entry name" value="Glycerol uptake facilitator protein"/>
    <property type="match status" value="1"/>
</dbReference>
<evidence type="ECO:0000256" key="3">
    <source>
        <dbReference type="ARBA" id="ARBA00022989"/>
    </source>
</evidence>
<evidence type="ECO:0000256" key="1">
    <source>
        <dbReference type="ARBA" id="ARBA00004141"/>
    </source>
</evidence>